<dbReference type="STRING" id="760142.Hipma_1543"/>
<evidence type="ECO:0000256" key="5">
    <source>
        <dbReference type="ARBA" id="ARBA00023002"/>
    </source>
</evidence>
<comment type="similarity">
    <text evidence="2">Belongs to the nitroreductase family.</text>
</comment>
<keyword evidence="5" id="KW-0560">Oxidoreductase</keyword>
<dbReference type="RefSeq" id="WP_013682528.1">
    <property type="nucleotide sequence ID" value="NC_015318.1"/>
</dbReference>
<dbReference type="GO" id="GO:0016491">
    <property type="term" value="F:oxidoreductase activity"/>
    <property type="evidence" value="ECO:0007669"/>
    <property type="project" value="UniProtKB-KW"/>
</dbReference>
<evidence type="ECO:0000259" key="6">
    <source>
        <dbReference type="Pfam" id="PF00881"/>
    </source>
</evidence>
<dbReference type="eggNOG" id="COG0778">
    <property type="taxonomic scope" value="Bacteria"/>
</dbReference>
<sequence>MNVAEAIKGRFSVRSYLDKPVDKETVYKILDIARFSPSGHNIQPWEVAVVMGKKKQQLAERLMEAVKNREPRKYDYEHYTKQLPEKLKERFNTCNTIVFDAKKIDPKKDKDKLLEHILQNFKFFDAPVELIVMVERGIGEAVFLDLGIFAQSIMLTALEFGLASCPKTSIAMYPDIIRETLGIPESKMIVYGISLGYPNLDAPINKVRMPRDKVEEFTTFYE</sequence>
<dbReference type="PANTHER" id="PTHR43673">
    <property type="entry name" value="NAD(P)H NITROREDUCTASE YDGI-RELATED"/>
    <property type="match status" value="1"/>
</dbReference>
<dbReference type="OrthoDB" id="9798230at2"/>
<keyword evidence="8" id="KW-1185">Reference proteome</keyword>
<dbReference type="InterPro" id="IPR000415">
    <property type="entry name" value="Nitroreductase-like"/>
</dbReference>
<gene>
    <name evidence="7" type="ordered locus">Hipma_1543</name>
</gene>
<evidence type="ECO:0000256" key="1">
    <source>
        <dbReference type="ARBA" id="ARBA00001917"/>
    </source>
</evidence>
<dbReference type="EMBL" id="CP002606">
    <property type="protein sequence ID" value="AEA34499.1"/>
    <property type="molecule type" value="Genomic_DNA"/>
</dbReference>
<dbReference type="Pfam" id="PF00881">
    <property type="entry name" value="Nitroreductase"/>
    <property type="match status" value="1"/>
</dbReference>
<evidence type="ECO:0000313" key="7">
    <source>
        <dbReference type="EMBL" id="AEA34499.1"/>
    </source>
</evidence>
<evidence type="ECO:0000313" key="8">
    <source>
        <dbReference type="Proteomes" id="UP000008139"/>
    </source>
</evidence>
<reference evidence="8" key="2">
    <citation type="submission" date="2011-03" db="EMBL/GenBank/DDBJ databases">
        <title>The complete genome of Hippea maritima DSM 10411.</title>
        <authorList>
            <consortium name="US DOE Joint Genome Institute (JGI-PGF)"/>
            <person name="Lucas S."/>
            <person name="Copeland A."/>
            <person name="Lapidus A."/>
            <person name="Bruce D."/>
            <person name="Goodwin L."/>
            <person name="Pitluck S."/>
            <person name="Peters L."/>
            <person name="Kyrpides N."/>
            <person name="Mavromatis K."/>
            <person name="Pagani I."/>
            <person name="Ivanova N."/>
            <person name="Mikhailova N."/>
            <person name="Lu M."/>
            <person name="Detter J.C."/>
            <person name="Tapia R."/>
            <person name="Han C."/>
            <person name="Land M."/>
            <person name="Hauser L."/>
            <person name="Markowitz V."/>
            <person name="Cheng J.-F."/>
            <person name="Hugenholtz P."/>
            <person name="Woyke T."/>
            <person name="Wu D."/>
            <person name="Spring S."/>
            <person name="Schroeder M."/>
            <person name="Brambilla E."/>
            <person name="Klenk H.-P."/>
            <person name="Eisen J.A."/>
        </authorList>
    </citation>
    <scope>NUCLEOTIDE SEQUENCE [LARGE SCALE GENOMIC DNA]</scope>
    <source>
        <strain evidence="8">ATCC 700847 / DSM 10411 / MH2</strain>
    </source>
</reference>
<organism evidence="7 8">
    <name type="scientific">Hippea maritima (strain ATCC 700847 / DSM 10411 / MH2)</name>
    <dbReference type="NCBI Taxonomy" id="760142"/>
    <lineage>
        <taxon>Bacteria</taxon>
        <taxon>Pseudomonadati</taxon>
        <taxon>Campylobacterota</taxon>
        <taxon>Desulfurellia</taxon>
        <taxon>Desulfurellales</taxon>
        <taxon>Hippeaceae</taxon>
        <taxon>Hippea</taxon>
    </lineage>
</organism>
<evidence type="ECO:0000256" key="3">
    <source>
        <dbReference type="ARBA" id="ARBA00022630"/>
    </source>
</evidence>
<reference evidence="7 8" key="1">
    <citation type="journal article" date="2011" name="Stand. Genomic Sci.">
        <title>Complete genome sequence of the thermophilic sulfur-reducer Hippea maritima type strain (MH(2)).</title>
        <authorList>
            <person name="Huntemann M."/>
            <person name="Lu M."/>
            <person name="Nolan M."/>
            <person name="Lapidus A."/>
            <person name="Lucas S."/>
            <person name="Hammon N."/>
            <person name="Deshpande S."/>
            <person name="Cheng J.F."/>
            <person name="Tapia R."/>
            <person name="Han C."/>
            <person name="Goodwin L."/>
            <person name="Pitluck S."/>
            <person name="Liolios K."/>
            <person name="Pagani I."/>
            <person name="Ivanova N."/>
            <person name="Ovchinikova G."/>
            <person name="Pati A."/>
            <person name="Chen A."/>
            <person name="Palaniappan K."/>
            <person name="Land M."/>
            <person name="Hauser L."/>
            <person name="Jeffries C.D."/>
            <person name="Detter J.C."/>
            <person name="Brambilla E.M."/>
            <person name="Rohde M."/>
            <person name="Spring S."/>
            <person name="Goker M."/>
            <person name="Woyke T."/>
            <person name="Bristow J."/>
            <person name="Eisen J.A."/>
            <person name="Markowitz V."/>
            <person name="Hugenholtz P."/>
            <person name="Kyrpides N.C."/>
            <person name="Klenk H.P."/>
            <person name="Mavromatis K."/>
        </authorList>
    </citation>
    <scope>NUCLEOTIDE SEQUENCE [LARGE SCALE GENOMIC DNA]</scope>
    <source>
        <strain evidence="8">ATCC 700847 / DSM 10411 / MH2</strain>
    </source>
</reference>
<dbReference type="AlphaFoldDB" id="F2LU36"/>
<feature type="domain" description="Nitroreductase" evidence="6">
    <location>
        <begin position="7"/>
        <end position="197"/>
    </location>
</feature>
<dbReference type="Proteomes" id="UP000008139">
    <property type="component" value="Chromosome"/>
</dbReference>
<name>F2LU36_HIPMA</name>
<dbReference type="PANTHER" id="PTHR43673:SF2">
    <property type="entry name" value="NITROREDUCTASE"/>
    <property type="match status" value="1"/>
</dbReference>
<keyword evidence="4" id="KW-0288">FMN</keyword>
<proteinExistence type="inferred from homology"/>
<comment type="cofactor">
    <cofactor evidence="1">
        <name>FMN</name>
        <dbReference type="ChEBI" id="CHEBI:58210"/>
    </cofactor>
</comment>
<dbReference type="KEGG" id="hmr:Hipma_1543"/>
<dbReference type="SUPFAM" id="SSF55469">
    <property type="entry name" value="FMN-dependent nitroreductase-like"/>
    <property type="match status" value="1"/>
</dbReference>
<dbReference type="Gene3D" id="3.40.109.10">
    <property type="entry name" value="NADH Oxidase"/>
    <property type="match status" value="1"/>
</dbReference>
<keyword evidence="3" id="KW-0285">Flavoprotein</keyword>
<dbReference type="InterPro" id="IPR029479">
    <property type="entry name" value="Nitroreductase"/>
</dbReference>
<evidence type="ECO:0000256" key="4">
    <source>
        <dbReference type="ARBA" id="ARBA00022643"/>
    </source>
</evidence>
<dbReference type="HOGENOM" id="CLU_070764_9_0_7"/>
<accession>F2LU36</accession>
<protein>
    <submittedName>
        <fullName evidence="7">Nitroreductase</fullName>
    </submittedName>
</protein>
<dbReference type="CDD" id="cd02136">
    <property type="entry name" value="PnbA_NfnB-like"/>
    <property type="match status" value="1"/>
</dbReference>
<dbReference type="InParanoid" id="F2LU36"/>
<evidence type="ECO:0000256" key="2">
    <source>
        <dbReference type="ARBA" id="ARBA00007118"/>
    </source>
</evidence>